<comment type="caution">
    <text evidence="2">The sequence shown here is derived from an EMBL/GenBank/DDBJ whole genome shotgun (WGS) entry which is preliminary data.</text>
</comment>
<dbReference type="Pfam" id="PF07995">
    <property type="entry name" value="GSDH"/>
    <property type="match status" value="1"/>
</dbReference>
<dbReference type="EMBL" id="JAUSQM010000001">
    <property type="protein sequence ID" value="MDP9821595.1"/>
    <property type="molecule type" value="Genomic_DNA"/>
</dbReference>
<evidence type="ECO:0000313" key="2">
    <source>
        <dbReference type="EMBL" id="MDP9821595.1"/>
    </source>
</evidence>
<feature type="domain" description="Glucose/Sorbosone dehydrogenase" evidence="1">
    <location>
        <begin position="39"/>
        <end position="329"/>
    </location>
</feature>
<evidence type="ECO:0000313" key="3">
    <source>
        <dbReference type="Proteomes" id="UP001240447"/>
    </source>
</evidence>
<dbReference type="InterPro" id="IPR012938">
    <property type="entry name" value="Glc/Sorbosone_DH"/>
</dbReference>
<protein>
    <submittedName>
        <fullName evidence="2">Glucose/arabinose dehydrogenase</fullName>
    </submittedName>
</protein>
<name>A0ABT9NNG5_9ACTN</name>
<evidence type="ECO:0000259" key="1">
    <source>
        <dbReference type="Pfam" id="PF07995"/>
    </source>
</evidence>
<reference evidence="2 3" key="1">
    <citation type="submission" date="2023-07" db="EMBL/GenBank/DDBJ databases">
        <title>Sequencing the genomes of 1000 actinobacteria strains.</title>
        <authorList>
            <person name="Klenk H.-P."/>
        </authorList>
    </citation>
    <scope>NUCLEOTIDE SEQUENCE [LARGE SCALE GENOMIC DNA]</scope>
    <source>
        <strain evidence="2 3">GD13</strain>
    </source>
</reference>
<sequence>MSVGRRGFLGLGAAGAATLLSGAPADAAPRLGKVLATGLEVPWGLAFLPNGDALVSERMSGRVWRVRKTGGRRLVGNIPTDAAGEGGLLGLAVHPQFARGKNWVYAYVTTATDNRIVRMRFARNRLGRRRVVLAGIPKGHTHNGGRLMFGPGGMLFASTGDAGDTSLSQDRSSLAGKILRMTPTGKVPKRNPYGNYTWTYGHRNVQGLVIDDKGRFWASEFGQNRLDELNRIVKGGNYGWPVVEGRGPGYRDPFVTWTTAECSPSGIATAKGWAYVAALRGRSLWAVKLNGARRGRKVRLFEGRLGRIRTVERAPDGSLWITTSNRDGRGTPGPHDDRVIRVRV</sequence>
<dbReference type="PANTHER" id="PTHR19328:SF13">
    <property type="entry name" value="HIPL1 PROTEIN"/>
    <property type="match status" value="1"/>
</dbReference>
<dbReference type="Proteomes" id="UP001240447">
    <property type="component" value="Unassembled WGS sequence"/>
</dbReference>
<gene>
    <name evidence="2" type="ORF">J2S59_001404</name>
</gene>
<proteinExistence type="predicted"/>
<dbReference type="InterPro" id="IPR006311">
    <property type="entry name" value="TAT_signal"/>
</dbReference>
<dbReference type="SUPFAM" id="SSF50952">
    <property type="entry name" value="Soluble quinoprotein glucose dehydrogenase"/>
    <property type="match status" value="1"/>
</dbReference>
<dbReference type="PROSITE" id="PS51318">
    <property type="entry name" value="TAT"/>
    <property type="match status" value="1"/>
</dbReference>
<dbReference type="InterPro" id="IPR011042">
    <property type="entry name" value="6-blade_b-propeller_TolB-like"/>
</dbReference>
<dbReference type="Gene3D" id="2.120.10.30">
    <property type="entry name" value="TolB, C-terminal domain"/>
    <property type="match status" value="1"/>
</dbReference>
<keyword evidence="3" id="KW-1185">Reference proteome</keyword>
<dbReference type="RefSeq" id="WP_306824956.1">
    <property type="nucleotide sequence ID" value="NZ_JAUSQM010000001.1"/>
</dbReference>
<dbReference type="PANTHER" id="PTHR19328">
    <property type="entry name" value="HEDGEHOG-INTERACTING PROTEIN"/>
    <property type="match status" value="1"/>
</dbReference>
<organism evidence="2 3">
    <name type="scientific">Nocardioides massiliensis</name>
    <dbReference type="NCBI Taxonomy" id="1325935"/>
    <lineage>
        <taxon>Bacteria</taxon>
        <taxon>Bacillati</taxon>
        <taxon>Actinomycetota</taxon>
        <taxon>Actinomycetes</taxon>
        <taxon>Propionibacteriales</taxon>
        <taxon>Nocardioidaceae</taxon>
        <taxon>Nocardioides</taxon>
    </lineage>
</organism>
<dbReference type="InterPro" id="IPR011041">
    <property type="entry name" value="Quinoprot_gluc/sorb_DH_b-prop"/>
</dbReference>
<accession>A0ABT9NNG5</accession>